<organism evidence="5 6">
    <name type="scientific">Tepidanaerobacter acetatoxydans (strain DSM 21804 / JCM 16047 / Re1)</name>
    <dbReference type="NCBI Taxonomy" id="1209989"/>
    <lineage>
        <taxon>Bacteria</taxon>
        <taxon>Bacillati</taxon>
        <taxon>Bacillota</taxon>
        <taxon>Clostridia</taxon>
        <taxon>Thermosediminibacterales</taxon>
        <taxon>Tepidanaerobacteraceae</taxon>
        <taxon>Tepidanaerobacter</taxon>
    </lineage>
</organism>
<dbReference type="HOGENOM" id="CLU_008749_1_0_9"/>
<protein>
    <submittedName>
        <fullName evidence="5">Stage V sporulation protein K</fullName>
    </submittedName>
</protein>
<evidence type="ECO:0000256" key="1">
    <source>
        <dbReference type="ARBA" id="ARBA00010378"/>
    </source>
</evidence>
<dbReference type="Pfam" id="PF17866">
    <property type="entry name" value="AAA_lid_6"/>
    <property type="match status" value="1"/>
</dbReference>
<dbReference type="CDD" id="cd00009">
    <property type="entry name" value="AAA"/>
    <property type="match status" value="1"/>
</dbReference>
<dbReference type="PRINTS" id="PR00819">
    <property type="entry name" value="CBXCFQXSUPER"/>
</dbReference>
<dbReference type="InterPro" id="IPR041627">
    <property type="entry name" value="AAA_lid_6"/>
</dbReference>
<dbReference type="GO" id="GO:0005524">
    <property type="term" value="F:ATP binding"/>
    <property type="evidence" value="ECO:0007669"/>
    <property type="project" value="UniProtKB-KW"/>
</dbReference>
<dbReference type="KEGG" id="tae:TepiRe1_1436"/>
<dbReference type="SUPFAM" id="SSF52540">
    <property type="entry name" value="P-loop containing nucleoside triphosphate hydrolases"/>
    <property type="match status" value="1"/>
</dbReference>
<dbReference type="Gene3D" id="1.10.8.60">
    <property type="match status" value="1"/>
</dbReference>
<dbReference type="eggNOG" id="COG0464">
    <property type="taxonomic scope" value="Bacteria"/>
</dbReference>
<dbReference type="STRING" id="1209989.TepRe1_1324"/>
<dbReference type="InterPro" id="IPR003593">
    <property type="entry name" value="AAA+_ATPase"/>
</dbReference>
<keyword evidence="2" id="KW-0547">Nucleotide-binding</keyword>
<dbReference type="InterPro" id="IPR050773">
    <property type="entry name" value="CbxX/CfxQ_RuBisCO_ESX"/>
</dbReference>
<dbReference type="FunFam" id="3.40.50.300:FF:000216">
    <property type="entry name" value="Type VII secretion ATPase EccA"/>
    <property type="match status" value="1"/>
</dbReference>
<accession>U4Q8S3</accession>
<dbReference type="Gene3D" id="3.40.50.300">
    <property type="entry name" value="P-loop containing nucleotide triphosphate hydrolases"/>
    <property type="match status" value="1"/>
</dbReference>
<dbReference type="InterPro" id="IPR027417">
    <property type="entry name" value="P-loop_NTPase"/>
</dbReference>
<keyword evidence="6" id="KW-1185">Reference proteome</keyword>
<evidence type="ECO:0000313" key="6">
    <source>
        <dbReference type="Proteomes" id="UP000010802"/>
    </source>
</evidence>
<proteinExistence type="inferred from homology"/>
<feature type="domain" description="AAA+ ATPase" evidence="4">
    <location>
        <begin position="117"/>
        <end position="253"/>
    </location>
</feature>
<dbReference type="SMART" id="SM00382">
    <property type="entry name" value="AAA"/>
    <property type="match status" value="1"/>
</dbReference>
<dbReference type="Pfam" id="PF00004">
    <property type="entry name" value="AAA"/>
    <property type="match status" value="1"/>
</dbReference>
<comment type="similarity">
    <text evidence="1">Belongs to the CbxX/CfxQ family.</text>
</comment>
<name>U4Q8S3_TEPAE</name>
<dbReference type="InterPro" id="IPR000641">
    <property type="entry name" value="CbxX/CfxQ"/>
</dbReference>
<keyword evidence="3" id="KW-0067">ATP-binding</keyword>
<evidence type="ECO:0000313" key="5">
    <source>
        <dbReference type="EMBL" id="CDI40687.1"/>
    </source>
</evidence>
<dbReference type="InterPro" id="IPR003959">
    <property type="entry name" value="ATPase_AAA_core"/>
</dbReference>
<dbReference type="PANTHER" id="PTHR43392">
    <property type="entry name" value="AAA-TYPE ATPASE FAMILY PROTEIN / ANKYRIN REPEAT FAMILY PROTEIN"/>
    <property type="match status" value="1"/>
</dbReference>
<dbReference type="PANTHER" id="PTHR43392:SF2">
    <property type="entry name" value="AAA-TYPE ATPASE FAMILY PROTEIN _ ANKYRIN REPEAT FAMILY PROTEIN"/>
    <property type="match status" value="1"/>
</dbReference>
<sequence>MVIYCQKNLQICRMEDFMIDKIDNKMKNELNDHAKIHDMLISGLITTADALIMMTDLDSHKITFEKVSDEEEKLEDIMKELDELIGLSKVKNLVKEIQAFSEIQRKRAEEKLLAEPQVLHMIFKGNPGTGKTTVARLLGKIFKHIGILEKGHTVEVERADIVGEYIGHTAQKTRDQIKRARGGILFIDEAYSLARGGEKDFGKEAIDTLVKAMEDYKDDLIVILAGYKDEMDWFLQINPGLRSRFPIQIEFNDYSVDELMQIAKMMAEKRQYRFSPEALLQFEDILQSSMDNMFYNKLGNARLVRNMIEKAIRRQALRLVSQSKISRISREDLLQIEPEDIPVDISEFGGGH</sequence>
<dbReference type="EMBL" id="HF563609">
    <property type="protein sequence ID" value="CDI40687.1"/>
    <property type="molecule type" value="Genomic_DNA"/>
</dbReference>
<gene>
    <name evidence="5" type="ordered locus">TEPIRE1_1436</name>
</gene>
<dbReference type="AlphaFoldDB" id="U4Q8S3"/>
<evidence type="ECO:0000256" key="2">
    <source>
        <dbReference type="ARBA" id="ARBA00022741"/>
    </source>
</evidence>
<dbReference type="Proteomes" id="UP000010802">
    <property type="component" value="Chromosome"/>
</dbReference>
<reference evidence="6" key="1">
    <citation type="journal article" date="2013" name="Genome Announc.">
        <title>First genome sequence of a syntrophic acetate-oxidizing bacterium, Tepidanaerobacter acetatoxydans strain Re1.</title>
        <authorList>
            <person name="Manzoor S."/>
            <person name="Bongcam-Rudloff E."/>
            <person name="Schnurer A."/>
            <person name="Muller B."/>
        </authorList>
    </citation>
    <scope>NUCLEOTIDE SEQUENCE [LARGE SCALE GENOMIC DNA]</scope>
    <source>
        <strain evidence="6">Re1</strain>
    </source>
</reference>
<evidence type="ECO:0000259" key="4">
    <source>
        <dbReference type="SMART" id="SM00382"/>
    </source>
</evidence>
<evidence type="ECO:0000256" key="3">
    <source>
        <dbReference type="ARBA" id="ARBA00022840"/>
    </source>
</evidence>
<dbReference type="GO" id="GO:0016887">
    <property type="term" value="F:ATP hydrolysis activity"/>
    <property type="evidence" value="ECO:0007669"/>
    <property type="project" value="InterPro"/>
</dbReference>